<comment type="caution">
    <text evidence="7">The sequence shown here is derived from an EMBL/GenBank/DDBJ whole genome shotgun (WGS) entry which is preliminary data.</text>
</comment>
<dbReference type="Gene3D" id="3.40.50.150">
    <property type="entry name" value="Vaccinia Virus protein VP39"/>
    <property type="match status" value="1"/>
</dbReference>
<dbReference type="PANTHER" id="PTHR18895">
    <property type="entry name" value="HEMK METHYLTRANSFERASE"/>
    <property type="match status" value="1"/>
</dbReference>
<dbReference type="InterPro" id="IPR004556">
    <property type="entry name" value="HemK-like"/>
</dbReference>
<evidence type="ECO:0000259" key="6">
    <source>
        <dbReference type="Pfam" id="PF05175"/>
    </source>
</evidence>
<keyword evidence="4" id="KW-0949">S-adenosyl-L-methionine</keyword>
<protein>
    <recommendedName>
        <fullName evidence="1">peptide chain release factor N(5)-glutamine methyltransferase</fullName>
        <ecNumber evidence="1">2.1.1.297</ecNumber>
    </recommendedName>
</protein>
<evidence type="ECO:0000313" key="7">
    <source>
        <dbReference type="EMBL" id="MBT1156334.1"/>
    </source>
</evidence>
<reference evidence="7" key="1">
    <citation type="journal article" date="2021" name="Microorganisms">
        <title>Phylogenomic Reconstruction and Metabolic Potential of the Genus Aminobacter.</title>
        <authorList>
            <person name="Artuso I."/>
            <person name="Turrini P."/>
            <person name="Pirolo M."/>
            <person name="Lugli G.A."/>
            <person name="Ventura M."/>
            <person name="Visca P."/>
        </authorList>
    </citation>
    <scope>NUCLEOTIDE SEQUENCE</scope>
    <source>
        <strain evidence="7">LMG 26462</strain>
    </source>
</reference>
<sequence length="240" mass="25534">MGRARDLARATMHIVENSGGKSGIALHRFMDIELELGPDVLVPREETEILGRAAIGILNGREPDIRVIDMCCGSGNLGLAIASKVPGARVWSADLTDSTVATARRNADRLGVADRVTIAQGDLFGAFDGLDLAGSMDLVVCNPPYISSARLEGDRSELLASEPREAFDGGPYGLSIHQRLIRDAAAFLKPGGWLAFEFGEGQDRQVAALLARARAYAPAEFVADGAKTPRVAIVRKLDPA</sequence>
<dbReference type="PROSITE" id="PS00092">
    <property type="entry name" value="N6_MTASE"/>
    <property type="match status" value="1"/>
</dbReference>
<evidence type="ECO:0000256" key="2">
    <source>
        <dbReference type="ARBA" id="ARBA00022603"/>
    </source>
</evidence>
<evidence type="ECO:0000256" key="4">
    <source>
        <dbReference type="ARBA" id="ARBA00022691"/>
    </source>
</evidence>
<dbReference type="NCBIfam" id="TIGR00536">
    <property type="entry name" value="hemK_fam"/>
    <property type="match status" value="1"/>
</dbReference>
<name>A0A9X1D619_9HYPH</name>
<evidence type="ECO:0000256" key="5">
    <source>
        <dbReference type="ARBA" id="ARBA00048391"/>
    </source>
</evidence>
<accession>A0A9X1D619</accession>
<dbReference type="InterPro" id="IPR007848">
    <property type="entry name" value="Small_mtfrase_dom"/>
</dbReference>
<dbReference type="InterPro" id="IPR050320">
    <property type="entry name" value="N5-glutamine_MTase"/>
</dbReference>
<keyword evidence="2 7" id="KW-0489">Methyltransferase</keyword>
<dbReference type="CDD" id="cd02440">
    <property type="entry name" value="AdoMet_MTases"/>
    <property type="match status" value="1"/>
</dbReference>
<dbReference type="AlphaFoldDB" id="A0A9X1D619"/>
<dbReference type="InterPro" id="IPR002052">
    <property type="entry name" value="DNA_methylase_N6_adenine_CS"/>
</dbReference>
<reference evidence="7" key="2">
    <citation type="submission" date="2021-03" db="EMBL/GenBank/DDBJ databases">
        <authorList>
            <person name="Artuso I."/>
            <person name="Turrini P."/>
            <person name="Pirolo M."/>
            <person name="Lugli G.A."/>
            <person name="Ventura M."/>
            <person name="Visca P."/>
        </authorList>
    </citation>
    <scope>NUCLEOTIDE SEQUENCE</scope>
    <source>
        <strain evidence="7">LMG 26462</strain>
    </source>
</reference>
<dbReference type="EMBL" id="JAFLWW010000003">
    <property type="protein sequence ID" value="MBT1156334.1"/>
    <property type="molecule type" value="Genomic_DNA"/>
</dbReference>
<gene>
    <name evidence="7" type="ORF">J1C56_12100</name>
</gene>
<evidence type="ECO:0000313" key="8">
    <source>
        <dbReference type="Proteomes" id="UP001138921"/>
    </source>
</evidence>
<dbReference type="EC" id="2.1.1.297" evidence="1"/>
<comment type="catalytic activity">
    <reaction evidence="5">
        <text>L-glutaminyl-[peptide chain release factor] + S-adenosyl-L-methionine = N(5)-methyl-L-glutaminyl-[peptide chain release factor] + S-adenosyl-L-homocysteine + H(+)</text>
        <dbReference type="Rhea" id="RHEA:42896"/>
        <dbReference type="Rhea" id="RHEA-COMP:10271"/>
        <dbReference type="Rhea" id="RHEA-COMP:10272"/>
        <dbReference type="ChEBI" id="CHEBI:15378"/>
        <dbReference type="ChEBI" id="CHEBI:30011"/>
        <dbReference type="ChEBI" id="CHEBI:57856"/>
        <dbReference type="ChEBI" id="CHEBI:59789"/>
        <dbReference type="ChEBI" id="CHEBI:61891"/>
        <dbReference type="EC" id="2.1.1.297"/>
    </reaction>
</comment>
<dbReference type="SUPFAM" id="SSF53335">
    <property type="entry name" value="S-adenosyl-L-methionine-dependent methyltransferases"/>
    <property type="match status" value="1"/>
</dbReference>
<dbReference type="GO" id="GO:0102559">
    <property type="term" value="F:peptide chain release factor N(5)-glutamine methyltransferase activity"/>
    <property type="evidence" value="ECO:0007669"/>
    <property type="project" value="UniProtKB-EC"/>
</dbReference>
<evidence type="ECO:0000256" key="1">
    <source>
        <dbReference type="ARBA" id="ARBA00012771"/>
    </source>
</evidence>
<dbReference type="PANTHER" id="PTHR18895:SF74">
    <property type="entry name" value="MTRF1L RELEASE FACTOR GLUTAMINE METHYLTRANSFERASE"/>
    <property type="match status" value="1"/>
</dbReference>
<evidence type="ECO:0000256" key="3">
    <source>
        <dbReference type="ARBA" id="ARBA00022679"/>
    </source>
</evidence>
<dbReference type="GO" id="GO:0003676">
    <property type="term" value="F:nucleic acid binding"/>
    <property type="evidence" value="ECO:0007669"/>
    <property type="project" value="InterPro"/>
</dbReference>
<dbReference type="Pfam" id="PF05175">
    <property type="entry name" value="MTS"/>
    <property type="match status" value="1"/>
</dbReference>
<feature type="domain" description="Methyltransferase small" evidence="6">
    <location>
        <begin position="65"/>
        <end position="150"/>
    </location>
</feature>
<proteinExistence type="predicted"/>
<dbReference type="Proteomes" id="UP001138921">
    <property type="component" value="Unassembled WGS sequence"/>
</dbReference>
<keyword evidence="8" id="KW-1185">Reference proteome</keyword>
<dbReference type="GO" id="GO:0032259">
    <property type="term" value="P:methylation"/>
    <property type="evidence" value="ECO:0007669"/>
    <property type="project" value="UniProtKB-KW"/>
</dbReference>
<dbReference type="InterPro" id="IPR029063">
    <property type="entry name" value="SAM-dependent_MTases_sf"/>
</dbReference>
<keyword evidence="3" id="KW-0808">Transferase</keyword>
<organism evidence="7 8">
    <name type="scientific">Aminobacter anthyllidis</name>
    <dbReference type="NCBI Taxonomy" id="1035067"/>
    <lineage>
        <taxon>Bacteria</taxon>
        <taxon>Pseudomonadati</taxon>
        <taxon>Pseudomonadota</taxon>
        <taxon>Alphaproteobacteria</taxon>
        <taxon>Hyphomicrobiales</taxon>
        <taxon>Phyllobacteriaceae</taxon>
        <taxon>Aminobacter</taxon>
    </lineage>
</organism>